<protein>
    <submittedName>
        <fullName evidence="2">Uncharacterized protein</fullName>
    </submittedName>
</protein>
<evidence type="ECO:0000313" key="3">
    <source>
        <dbReference type="Proteomes" id="UP000078546"/>
    </source>
</evidence>
<evidence type="ECO:0000313" key="2">
    <source>
        <dbReference type="EMBL" id="SBS90662.1"/>
    </source>
</evidence>
<reference evidence="3 4" key="1">
    <citation type="submission" date="2016-05" db="EMBL/GenBank/DDBJ databases">
        <authorList>
            <person name="Naeem Raeece"/>
        </authorList>
    </citation>
    <scope>NUCLEOTIDE SEQUENCE [LARGE SCALE GENOMIC DNA]</scope>
</reference>
<dbReference type="EMBL" id="FLQV01000347">
    <property type="protein sequence ID" value="SBS90662.1"/>
    <property type="molecule type" value="Genomic_DNA"/>
</dbReference>
<evidence type="ECO:0000313" key="4">
    <source>
        <dbReference type="Proteomes" id="UP000078560"/>
    </source>
</evidence>
<name>A0A1A8WF30_PLAOA</name>
<dbReference type="Proteomes" id="UP000078546">
    <property type="component" value="Unassembled WGS sequence"/>
</dbReference>
<evidence type="ECO:0000313" key="1">
    <source>
        <dbReference type="EMBL" id="SBS83454.1"/>
    </source>
</evidence>
<accession>A0A1A8WF30</accession>
<dbReference type="Proteomes" id="UP000078560">
    <property type="component" value="Unassembled WGS sequence"/>
</dbReference>
<organism evidence="2 3">
    <name type="scientific">Plasmodium ovale curtisi</name>
    <dbReference type="NCBI Taxonomy" id="864141"/>
    <lineage>
        <taxon>Eukaryota</taxon>
        <taxon>Sar</taxon>
        <taxon>Alveolata</taxon>
        <taxon>Apicomplexa</taxon>
        <taxon>Aconoidasida</taxon>
        <taxon>Haemosporida</taxon>
        <taxon>Plasmodiidae</taxon>
        <taxon>Plasmodium</taxon>
        <taxon>Plasmodium (Plasmodium)</taxon>
    </lineage>
</organism>
<gene>
    <name evidence="2" type="ORF">POVCU1_018850</name>
    <name evidence="1" type="ORF">POVCU2_0020990</name>
</gene>
<proteinExistence type="predicted"/>
<dbReference type="EMBL" id="FLQU01000281">
    <property type="protein sequence ID" value="SBS83454.1"/>
    <property type="molecule type" value="Genomic_DNA"/>
</dbReference>
<reference evidence="2" key="2">
    <citation type="submission" date="2016-05" db="EMBL/GenBank/DDBJ databases">
        <authorList>
            <person name="Lavstsen T."/>
            <person name="Jespersen J.S."/>
        </authorList>
    </citation>
    <scope>NUCLEOTIDE SEQUENCE [LARGE SCALE GENOMIC DNA]</scope>
</reference>
<sequence length="105" mass="12094">MVAWTINKNTWVMGGKEGSSLKRKNGKSHKWKGVKCIKRKRKKKNKGCHISHGWKECSSLLRNAYLRPAKDEDAKMRDRKSLRAIQLSLFLPRSFVIKGKGRNGD</sequence>
<dbReference type="AlphaFoldDB" id="A0A1A8WF30"/>